<feature type="transmembrane region" description="Helical" evidence="10">
    <location>
        <begin position="34"/>
        <end position="50"/>
    </location>
</feature>
<dbReference type="PANTHER" id="PTHR32507:SF7">
    <property type="entry name" value="K(+)_H(+) ANTIPORTER NHAP2"/>
    <property type="match status" value="1"/>
</dbReference>
<evidence type="ECO:0000259" key="11">
    <source>
        <dbReference type="PROSITE" id="PS51202"/>
    </source>
</evidence>
<protein>
    <submittedName>
        <fullName evidence="12">Potassium/proton antiporter, CPA1 family</fullName>
    </submittedName>
</protein>
<feature type="transmembrane region" description="Helical" evidence="10">
    <location>
        <begin position="93"/>
        <end position="114"/>
    </location>
</feature>
<feature type="transmembrane region" description="Helical" evidence="10">
    <location>
        <begin position="364"/>
        <end position="387"/>
    </location>
</feature>
<dbReference type="PANTHER" id="PTHR32507">
    <property type="entry name" value="NA(+)/H(+) ANTIPORTER 1"/>
    <property type="match status" value="1"/>
</dbReference>
<dbReference type="EMBL" id="FNKK01000002">
    <property type="protein sequence ID" value="SDR18468.1"/>
    <property type="molecule type" value="Genomic_DNA"/>
</dbReference>
<feature type="region of interest" description="Disordered" evidence="9">
    <location>
        <begin position="527"/>
        <end position="572"/>
    </location>
</feature>
<dbReference type="STRING" id="35622.SAMN04489764_3932"/>
<dbReference type="GO" id="GO:0006813">
    <property type="term" value="P:potassium ion transport"/>
    <property type="evidence" value="ECO:0007669"/>
    <property type="project" value="InterPro"/>
</dbReference>
<evidence type="ECO:0000256" key="7">
    <source>
        <dbReference type="ARBA" id="ARBA00023065"/>
    </source>
</evidence>
<feature type="domain" description="RCK C-terminal" evidence="11">
    <location>
        <begin position="400"/>
        <end position="481"/>
    </location>
</feature>
<evidence type="ECO:0000256" key="3">
    <source>
        <dbReference type="ARBA" id="ARBA00022449"/>
    </source>
</evidence>
<keyword evidence="2" id="KW-0813">Transport</keyword>
<organism evidence="12 13">
    <name type="scientific">Thermostaphylospora chromogena</name>
    <dbReference type="NCBI Taxonomy" id="35622"/>
    <lineage>
        <taxon>Bacteria</taxon>
        <taxon>Bacillati</taxon>
        <taxon>Actinomycetota</taxon>
        <taxon>Actinomycetes</taxon>
        <taxon>Streptosporangiales</taxon>
        <taxon>Thermomonosporaceae</taxon>
        <taxon>Thermostaphylospora</taxon>
    </lineage>
</organism>
<evidence type="ECO:0000256" key="10">
    <source>
        <dbReference type="SAM" id="Phobius"/>
    </source>
</evidence>
<evidence type="ECO:0000256" key="2">
    <source>
        <dbReference type="ARBA" id="ARBA00022448"/>
    </source>
</evidence>
<feature type="transmembrane region" description="Helical" evidence="10">
    <location>
        <begin position="332"/>
        <end position="352"/>
    </location>
</feature>
<keyword evidence="5 10" id="KW-0812">Transmembrane</keyword>
<feature type="transmembrane region" description="Helical" evidence="10">
    <location>
        <begin position="192"/>
        <end position="214"/>
    </location>
</feature>
<evidence type="ECO:0000313" key="12">
    <source>
        <dbReference type="EMBL" id="SDR18468.1"/>
    </source>
</evidence>
<evidence type="ECO:0000256" key="1">
    <source>
        <dbReference type="ARBA" id="ARBA00004651"/>
    </source>
</evidence>
<evidence type="ECO:0000256" key="8">
    <source>
        <dbReference type="ARBA" id="ARBA00023136"/>
    </source>
</evidence>
<dbReference type="GO" id="GO:0015297">
    <property type="term" value="F:antiporter activity"/>
    <property type="evidence" value="ECO:0007669"/>
    <property type="project" value="UniProtKB-KW"/>
</dbReference>
<evidence type="ECO:0000256" key="9">
    <source>
        <dbReference type="SAM" id="MobiDB-lite"/>
    </source>
</evidence>
<dbReference type="SUPFAM" id="SSF116726">
    <property type="entry name" value="TrkA C-terminal domain-like"/>
    <property type="match status" value="1"/>
</dbReference>
<evidence type="ECO:0000256" key="6">
    <source>
        <dbReference type="ARBA" id="ARBA00022989"/>
    </source>
</evidence>
<keyword evidence="7" id="KW-0406">Ion transport</keyword>
<dbReference type="Gene3D" id="3.30.70.1450">
    <property type="entry name" value="Regulator of K+ conductance, C-terminal domain"/>
    <property type="match status" value="1"/>
</dbReference>
<keyword evidence="8 10" id="KW-0472">Membrane</keyword>
<feature type="transmembrane region" description="Helical" evidence="10">
    <location>
        <begin position="226"/>
        <end position="259"/>
    </location>
</feature>
<dbReference type="Proteomes" id="UP000217103">
    <property type="component" value="Unassembled WGS sequence"/>
</dbReference>
<keyword evidence="6 10" id="KW-1133">Transmembrane helix</keyword>
<accession>A0A1H1H023</accession>
<feature type="transmembrane region" description="Helical" evidence="10">
    <location>
        <begin position="296"/>
        <end position="320"/>
    </location>
</feature>
<keyword evidence="3" id="KW-0050">Antiport</keyword>
<dbReference type="NCBIfam" id="NF003716">
    <property type="entry name" value="PRK05326.1-3"/>
    <property type="match status" value="1"/>
</dbReference>
<keyword evidence="13" id="KW-1185">Reference proteome</keyword>
<dbReference type="RefSeq" id="WP_242659418.1">
    <property type="nucleotide sequence ID" value="NZ_FNKK01000002.1"/>
</dbReference>
<dbReference type="Pfam" id="PF02080">
    <property type="entry name" value="TrkA_C"/>
    <property type="match status" value="1"/>
</dbReference>
<evidence type="ECO:0000313" key="13">
    <source>
        <dbReference type="Proteomes" id="UP000217103"/>
    </source>
</evidence>
<dbReference type="InterPro" id="IPR006153">
    <property type="entry name" value="Cation/H_exchanger_TM"/>
</dbReference>
<feature type="compositionally biased region" description="Polar residues" evidence="9">
    <location>
        <begin position="561"/>
        <end position="572"/>
    </location>
</feature>
<dbReference type="NCBIfam" id="NF003715">
    <property type="entry name" value="PRK05326.1-2"/>
    <property type="match status" value="1"/>
</dbReference>
<feature type="transmembrane region" description="Helical" evidence="10">
    <location>
        <begin position="121"/>
        <end position="142"/>
    </location>
</feature>
<name>A0A1H1H023_9ACTN</name>
<dbReference type="InterPro" id="IPR036721">
    <property type="entry name" value="RCK_C_sf"/>
</dbReference>
<comment type="subcellular location">
    <subcellularLocation>
        <location evidence="1">Cell membrane</location>
        <topology evidence="1">Multi-pass membrane protein</topology>
    </subcellularLocation>
</comment>
<dbReference type="Gene3D" id="1.20.1530.20">
    <property type="match status" value="1"/>
</dbReference>
<keyword evidence="4" id="KW-1003">Cell membrane</keyword>
<dbReference type="Pfam" id="PF00999">
    <property type="entry name" value="Na_H_Exchanger"/>
    <property type="match status" value="1"/>
</dbReference>
<feature type="compositionally biased region" description="Low complexity" evidence="9">
    <location>
        <begin position="545"/>
        <end position="560"/>
    </location>
</feature>
<gene>
    <name evidence="12" type="ORF">SAMN04489764_3932</name>
</gene>
<dbReference type="PROSITE" id="PS51202">
    <property type="entry name" value="RCK_C"/>
    <property type="match status" value="1"/>
</dbReference>
<dbReference type="GO" id="GO:0005886">
    <property type="term" value="C:plasma membrane"/>
    <property type="evidence" value="ECO:0007669"/>
    <property type="project" value="UniProtKB-SubCell"/>
</dbReference>
<feature type="transmembrane region" description="Helical" evidence="10">
    <location>
        <begin position="271"/>
        <end position="290"/>
    </location>
</feature>
<evidence type="ECO:0000256" key="4">
    <source>
        <dbReference type="ARBA" id="ARBA00022475"/>
    </source>
</evidence>
<evidence type="ECO:0000256" key="5">
    <source>
        <dbReference type="ARBA" id="ARBA00022692"/>
    </source>
</evidence>
<dbReference type="GO" id="GO:1902600">
    <property type="term" value="P:proton transmembrane transport"/>
    <property type="evidence" value="ECO:0007669"/>
    <property type="project" value="InterPro"/>
</dbReference>
<dbReference type="AlphaFoldDB" id="A0A1H1H023"/>
<sequence>MSLNQLYAVLLAGGLVLLASIAAARTAARLGLPSLLLFLAVGVILGEDVLGIRFDDALLAQTLGTSALAIILVEGGLSTRWTDLRRLVAPSALLATVGVGISVIVTAIGVHLILGMPWQTALLLSAVLSSTDSAAVFSVLRALPLPRRLAGMVEAESGFNDAPTVILVLVFSTAPADLPTPLQAAGQMLYQLTAGAVIGVTIGWAGVAALRYVALPATGLYPLATVGLGVIAFSAGGAAGASGIIAAYLSGIVLGNAALPHRAATRSFAEGLAWLAQIGLFVMLGLLVNPSELAPAIIPAVVVGLILLLAGRPVSVLLCLLPFRIPWREQAFISWAGLRGAVPVVLATFPIVAQVPGSDLLLDIVFVLIVIFTLIQGPTLPTVARLLGVIQPGQAREVNIESAPLDVLNADLLTVTVPPGSRLHGVEIFELRLPKPAVVTLIIRDGTAFVPDPGTRLHERDEILIVTTSTVREQVERRLRAVDRRGRLAHWYGETGAPDPHRLHADTAVNANPTQKGTSARCRSLVQPFREPEPSTTATPGQETASASSSPEKESAPSWSITVKTPTPQRRP</sequence>
<proteinExistence type="predicted"/>
<dbReference type="InterPro" id="IPR006037">
    <property type="entry name" value="RCK_C"/>
</dbReference>
<dbReference type="InterPro" id="IPR038770">
    <property type="entry name" value="Na+/solute_symporter_sf"/>
</dbReference>
<reference evidence="12 13" key="1">
    <citation type="submission" date="2016-10" db="EMBL/GenBank/DDBJ databases">
        <authorList>
            <person name="de Groot N.N."/>
        </authorList>
    </citation>
    <scope>NUCLEOTIDE SEQUENCE [LARGE SCALE GENOMIC DNA]</scope>
    <source>
        <strain evidence="12 13">DSM 43794</strain>
    </source>
</reference>
<feature type="compositionally biased region" description="Polar residues" evidence="9">
    <location>
        <begin position="534"/>
        <end position="544"/>
    </location>
</feature>
<dbReference type="GO" id="GO:0008324">
    <property type="term" value="F:monoatomic cation transmembrane transporter activity"/>
    <property type="evidence" value="ECO:0007669"/>
    <property type="project" value="InterPro"/>
</dbReference>
<feature type="transmembrane region" description="Helical" evidence="10">
    <location>
        <begin position="57"/>
        <end position="73"/>
    </location>
</feature>